<name>A0AAX4MWH3_9CAUD</name>
<reference evidence="2 3" key="1">
    <citation type="submission" date="2024-03" db="EMBL/GenBank/DDBJ databases">
        <title>Isolation and characterization of a phage collection against Pseudomonas putida.</title>
        <authorList>
            <person name="Brauer A."/>
            <person name="Rosendahl S."/>
            <person name="Kangsep A."/>
            <person name="Rikberg R."/>
            <person name="Lewanczyk A.C."/>
            <person name="Horak R."/>
            <person name="Tamman H."/>
        </authorList>
    </citation>
    <scope>NUCLEOTIDE SEQUENCE [LARGE SCALE GENOMIC DNA]</scope>
</reference>
<keyword evidence="3" id="KW-1185">Reference proteome</keyword>
<feature type="domain" description="C2H2-type" evidence="1">
    <location>
        <begin position="69"/>
        <end position="90"/>
    </location>
</feature>
<evidence type="ECO:0000259" key="1">
    <source>
        <dbReference type="PROSITE" id="PS00028"/>
    </source>
</evidence>
<dbReference type="Proteomes" id="UP001438490">
    <property type="component" value="Segment"/>
</dbReference>
<evidence type="ECO:0000313" key="3">
    <source>
        <dbReference type="Proteomes" id="UP001438490"/>
    </source>
</evidence>
<dbReference type="InterPro" id="IPR013087">
    <property type="entry name" value="Znf_C2H2_type"/>
</dbReference>
<dbReference type="CDD" id="cd00085">
    <property type="entry name" value="HNHc"/>
    <property type="match status" value="1"/>
</dbReference>
<accession>A0AAX4MWH3</accession>
<proteinExistence type="predicted"/>
<organism evidence="2 3">
    <name type="scientific">Pseudomonas phage vB_PpuM-Amme-3</name>
    <dbReference type="NCBI Taxonomy" id="3132617"/>
    <lineage>
        <taxon>Viruses</taxon>
        <taxon>Duplodnaviria</taxon>
        <taxon>Heunggongvirae</taxon>
        <taxon>Uroviricota</taxon>
        <taxon>Caudoviricetes</taxon>
        <taxon>Vandenendeviridae</taxon>
        <taxon>Gorskivirinae</taxon>
        <taxon>Tartuvirus</taxon>
        <taxon>Tartuvirus amme3</taxon>
    </lineage>
</organism>
<keyword evidence="2" id="KW-0378">Hydrolase</keyword>
<dbReference type="PROSITE" id="PS00028">
    <property type="entry name" value="ZINC_FINGER_C2H2_1"/>
    <property type="match status" value="1"/>
</dbReference>
<dbReference type="GO" id="GO:0004519">
    <property type="term" value="F:endonuclease activity"/>
    <property type="evidence" value="ECO:0007669"/>
    <property type="project" value="UniProtKB-KW"/>
</dbReference>
<gene>
    <name evidence="2" type="ORF">Amme3_00066</name>
</gene>
<dbReference type="EMBL" id="PP496413">
    <property type="protein sequence ID" value="WYV99062.1"/>
    <property type="molecule type" value="Genomic_DNA"/>
</dbReference>
<keyword evidence="2" id="KW-0255">Endonuclease</keyword>
<sequence>MQSEFKPWELYPHIWKTESAWLSFIRGGIRRYLWSKNPVKLEFMKDKRVMIPNPSKRKGAKAQVWGAQCEMCQKLVPQKDIEVDHKTGEHSLRKASDIQKFVEGIVFVRKEDLAILCKPCHKTKTYSERSGMSLEDAAIEKEAISICKQSAAVVKSWLIERGVTPAKTVAERRKQIVQALKEVK</sequence>
<dbReference type="InterPro" id="IPR003615">
    <property type="entry name" value="HNH_nuc"/>
</dbReference>
<keyword evidence="2" id="KW-0540">Nuclease</keyword>
<protein>
    <submittedName>
        <fullName evidence="2">HNH endonuclease</fullName>
    </submittedName>
</protein>
<evidence type="ECO:0000313" key="2">
    <source>
        <dbReference type="EMBL" id="WYV99062.1"/>
    </source>
</evidence>